<sequence>MSELLVHATAIALNGRAVLLCGPSGSGKSDLALRAIEAGAVLVADDQTRLRRQGDRLIAECPETIRGRLEVRGIGIVDMPTRERVPVALVVDLVAPARMERLPERRSREYLGIAVPLLLLSPFEASAPAKLRLAVARLAGE</sequence>
<dbReference type="RefSeq" id="WP_067552588.1">
    <property type="nucleotide sequence ID" value="NZ_LPXN01000035.1"/>
</dbReference>
<dbReference type="Proteomes" id="UP000076400">
    <property type="component" value="Unassembled WGS sequence"/>
</dbReference>
<keyword evidence="2" id="KW-0808">Transferase</keyword>
<dbReference type="GO" id="GO:0005524">
    <property type="term" value="F:ATP binding"/>
    <property type="evidence" value="ECO:0007669"/>
    <property type="project" value="InterPro"/>
</dbReference>
<proteinExistence type="predicted"/>
<dbReference type="Gene3D" id="3.40.50.300">
    <property type="entry name" value="P-loop containing nucleotide triphosphate hydrolases"/>
    <property type="match status" value="1"/>
</dbReference>
<name>A0A154WFN1_9PROT</name>
<dbReference type="EMBL" id="LPXN01000035">
    <property type="protein sequence ID" value="KZD12296.1"/>
    <property type="molecule type" value="Genomic_DNA"/>
</dbReference>
<accession>A0A154WFN1</accession>
<protein>
    <submittedName>
        <fullName evidence="2">Serine kinase</fullName>
    </submittedName>
</protein>
<evidence type="ECO:0000313" key="2">
    <source>
        <dbReference type="EMBL" id="KZD12296.1"/>
    </source>
</evidence>
<organism evidence="2 3">
    <name type="scientific">Oceanibaculum pacificum</name>
    <dbReference type="NCBI Taxonomy" id="580166"/>
    <lineage>
        <taxon>Bacteria</taxon>
        <taxon>Pseudomonadati</taxon>
        <taxon>Pseudomonadota</taxon>
        <taxon>Alphaproteobacteria</taxon>
        <taxon>Rhodospirillales</taxon>
        <taxon>Oceanibaculaceae</taxon>
        <taxon>Oceanibaculum</taxon>
    </lineage>
</organism>
<dbReference type="InterPro" id="IPR011104">
    <property type="entry name" value="Hpr_kin/Pase_C"/>
</dbReference>
<feature type="domain" description="HPr kinase/phosphorylase C-terminal" evidence="1">
    <location>
        <begin position="4"/>
        <end position="116"/>
    </location>
</feature>
<comment type="caution">
    <text evidence="2">The sequence shown here is derived from an EMBL/GenBank/DDBJ whole genome shotgun (WGS) entry which is preliminary data.</text>
</comment>
<dbReference type="CDD" id="cd01918">
    <property type="entry name" value="HprK_C"/>
    <property type="match status" value="1"/>
</dbReference>
<dbReference type="AlphaFoldDB" id="A0A154WFN1"/>
<keyword evidence="2" id="KW-0418">Kinase</keyword>
<evidence type="ECO:0000259" key="1">
    <source>
        <dbReference type="Pfam" id="PF07475"/>
    </source>
</evidence>
<keyword evidence="3" id="KW-1185">Reference proteome</keyword>
<gene>
    <name evidence="2" type="ORF">AUP43_04805</name>
</gene>
<dbReference type="InterPro" id="IPR027417">
    <property type="entry name" value="P-loop_NTPase"/>
</dbReference>
<dbReference type="STRING" id="580166.AUP43_04805"/>
<dbReference type="GO" id="GO:0006109">
    <property type="term" value="P:regulation of carbohydrate metabolic process"/>
    <property type="evidence" value="ECO:0007669"/>
    <property type="project" value="InterPro"/>
</dbReference>
<evidence type="ECO:0000313" key="3">
    <source>
        <dbReference type="Proteomes" id="UP000076400"/>
    </source>
</evidence>
<dbReference type="OrthoDB" id="8326226at2"/>
<dbReference type="Pfam" id="PF07475">
    <property type="entry name" value="Hpr_kinase_C"/>
    <property type="match status" value="1"/>
</dbReference>
<reference evidence="2 3" key="1">
    <citation type="submission" date="2015-12" db="EMBL/GenBank/DDBJ databases">
        <title>Genome sequence of Oceanibaculum pacificum MCCC 1A02656.</title>
        <authorList>
            <person name="Lu L."/>
            <person name="Lai Q."/>
            <person name="Shao Z."/>
            <person name="Qian P."/>
        </authorList>
    </citation>
    <scope>NUCLEOTIDE SEQUENCE [LARGE SCALE GENOMIC DNA]</scope>
    <source>
        <strain evidence="2 3">MCCC 1A02656</strain>
    </source>
</reference>
<dbReference type="SUPFAM" id="SSF53795">
    <property type="entry name" value="PEP carboxykinase-like"/>
    <property type="match status" value="1"/>
</dbReference>
<dbReference type="GO" id="GO:0000155">
    <property type="term" value="F:phosphorelay sensor kinase activity"/>
    <property type="evidence" value="ECO:0007669"/>
    <property type="project" value="InterPro"/>
</dbReference>